<dbReference type="InterPro" id="IPR041633">
    <property type="entry name" value="Polbeta"/>
</dbReference>
<dbReference type="STRING" id="1472767.AOX59_17635"/>
<dbReference type="KEGG" id="lao:AOX59_17635"/>
<dbReference type="AlphaFoldDB" id="A0A0U3WAW3"/>
<protein>
    <recommendedName>
        <fullName evidence="1">Polymerase beta nucleotidyltransferase domain-containing protein</fullName>
    </recommendedName>
</protein>
<keyword evidence="3" id="KW-1185">Reference proteome</keyword>
<sequence>MFGLLKQDIELIVEAITHFDEIECAFIYGSALGSYKKGSDIDIAVTGLGTSRNTASNLRELSNEEYPLPYFFDIVHYESITNEKLTEHIDHNGIRIYRNEKILYENPQPYNPPSDN</sequence>
<organism evidence="2 3">
    <name type="scientific">Lentibacillus amyloliquefaciens</name>
    <dbReference type="NCBI Taxonomy" id="1472767"/>
    <lineage>
        <taxon>Bacteria</taxon>
        <taxon>Bacillati</taxon>
        <taxon>Bacillota</taxon>
        <taxon>Bacilli</taxon>
        <taxon>Bacillales</taxon>
        <taxon>Bacillaceae</taxon>
        <taxon>Lentibacillus</taxon>
    </lineage>
</organism>
<dbReference type="SUPFAM" id="SSF81301">
    <property type="entry name" value="Nucleotidyltransferase"/>
    <property type="match status" value="1"/>
</dbReference>
<dbReference type="Gene3D" id="3.30.460.10">
    <property type="entry name" value="Beta Polymerase, domain 2"/>
    <property type="match status" value="1"/>
</dbReference>
<dbReference type="Proteomes" id="UP000050331">
    <property type="component" value="Chromosome"/>
</dbReference>
<dbReference type="CDD" id="cd05403">
    <property type="entry name" value="NT_KNTase_like"/>
    <property type="match status" value="1"/>
</dbReference>
<evidence type="ECO:0000259" key="1">
    <source>
        <dbReference type="Pfam" id="PF18765"/>
    </source>
</evidence>
<reference evidence="2 3" key="1">
    <citation type="submission" date="2016-01" db="EMBL/GenBank/DDBJ databases">
        <title>Complete genome sequence of strain Lentibacillus amyloliquefaciens LAM0015T isolated from saline sediment.</title>
        <authorList>
            <person name="Wang J.-L."/>
            <person name="He M.-X."/>
        </authorList>
    </citation>
    <scope>NUCLEOTIDE SEQUENCE [LARGE SCALE GENOMIC DNA]</scope>
    <source>
        <strain evidence="2 3">LAM0015</strain>
    </source>
</reference>
<proteinExistence type="predicted"/>
<dbReference type="InterPro" id="IPR043519">
    <property type="entry name" value="NT_sf"/>
</dbReference>
<feature type="domain" description="Polymerase beta nucleotidyltransferase" evidence="1">
    <location>
        <begin position="12"/>
        <end position="100"/>
    </location>
</feature>
<dbReference type="Pfam" id="PF18765">
    <property type="entry name" value="Polbeta"/>
    <property type="match status" value="1"/>
</dbReference>
<name>A0A0U3WAW3_9BACI</name>
<dbReference type="EMBL" id="CP013862">
    <property type="protein sequence ID" value="ALX50240.1"/>
    <property type="molecule type" value="Genomic_DNA"/>
</dbReference>
<dbReference type="RefSeq" id="WP_068447538.1">
    <property type="nucleotide sequence ID" value="NZ_CP013862.1"/>
</dbReference>
<dbReference type="OrthoDB" id="9803106at2"/>
<evidence type="ECO:0000313" key="2">
    <source>
        <dbReference type="EMBL" id="ALX50240.1"/>
    </source>
</evidence>
<evidence type="ECO:0000313" key="3">
    <source>
        <dbReference type="Proteomes" id="UP000050331"/>
    </source>
</evidence>
<accession>A0A0U3WAW3</accession>
<gene>
    <name evidence="2" type="ORF">AOX59_17635</name>
</gene>